<dbReference type="PANTHER" id="PTHR24422">
    <property type="entry name" value="CHEMOTAXIS PROTEIN METHYLTRANSFERASE"/>
    <property type="match status" value="1"/>
</dbReference>
<dbReference type="SUPFAM" id="SSF47757">
    <property type="entry name" value="Chemotaxis receptor methyltransferase CheR, N-terminal domain"/>
    <property type="match status" value="1"/>
</dbReference>
<keyword evidence="3 7" id="KW-0489">Methyltransferase</keyword>
<dbReference type="InterPro" id="IPR000780">
    <property type="entry name" value="CheR_MeTrfase"/>
</dbReference>
<proteinExistence type="predicted"/>
<dbReference type="Gene3D" id="3.40.50.150">
    <property type="entry name" value="Vaccinia Virus protein VP39"/>
    <property type="match status" value="1"/>
</dbReference>
<dbReference type="AlphaFoldDB" id="A0A4Z0GM65"/>
<dbReference type="GO" id="GO:0032259">
    <property type="term" value="P:methylation"/>
    <property type="evidence" value="ECO:0007669"/>
    <property type="project" value="UniProtKB-KW"/>
</dbReference>
<keyword evidence="4 7" id="KW-0808">Transferase</keyword>
<comment type="catalytic activity">
    <reaction evidence="1">
        <text>L-glutamyl-[protein] + S-adenosyl-L-methionine = [protein]-L-glutamate 5-O-methyl ester + S-adenosyl-L-homocysteine</text>
        <dbReference type="Rhea" id="RHEA:24452"/>
        <dbReference type="Rhea" id="RHEA-COMP:10208"/>
        <dbReference type="Rhea" id="RHEA-COMP:10311"/>
        <dbReference type="ChEBI" id="CHEBI:29973"/>
        <dbReference type="ChEBI" id="CHEBI:57856"/>
        <dbReference type="ChEBI" id="CHEBI:59789"/>
        <dbReference type="ChEBI" id="CHEBI:82795"/>
        <dbReference type="EC" id="2.1.1.80"/>
    </reaction>
</comment>
<name>A0A4Z0GM65_9BACL</name>
<dbReference type="Proteomes" id="UP000298347">
    <property type="component" value="Unassembled WGS sequence"/>
</dbReference>
<dbReference type="Pfam" id="PF03705">
    <property type="entry name" value="CheR_N"/>
    <property type="match status" value="1"/>
</dbReference>
<dbReference type="GO" id="GO:0008983">
    <property type="term" value="F:protein-glutamate O-methyltransferase activity"/>
    <property type="evidence" value="ECO:0007669"/>
    <property type="project" value="UniProtKB-EC"/>
</dbReference>
<sequence>MNSSSDQDYGQFKTLFFRLTGINLSLYKEEQMKRRLTTFRVKKNMPDFNALMAEMKKSDKLLNEFLSRMTINVTEFYRNQSRWDILEEKIKKLAAQKKQITIWSAACSTGEEPYSLAMLLRKYFPEDRFMITASDIDREVLQKASEGRYLERAVSPLQPDMLKQYFEKDGMFYSVSTLLKKSIRFVQHDLLSDPAPGSFDLIVCRNVLIYFTDEGKDIIYSKLGGSLKDGGILFVGSTEQIFHPERYRLRSEETFFYKKTIFGESYQ</sequence>
<dbReference type="EMBL" id="SRJD01000009">
    <property type="protein sequence ID" value="TGA98126.1"/>
    <property type="molecule type" value="Genomic_DNA"/>
</dbReference>
<accession>A0A4Z0GM65</accession>
<gene>
    <name evidence="7" type="ORF">E4665_09240</name>
</gene>
<dbReference type="InterPro" id="IPR050903">
    <property type="entry name" value="Bact_Chemotaxis_MeTrfase"/>
</dbReference>
<dbReference type="InterPro" id="IPR022641">
    <property type="entry name" value="CheR_N"/>
</dbReference>
<dbReference type="Gene3D" id="1.10.155.10">
    <property type="entry name" value="Chemotaxis receptor methyltransferase CheR, N-terminal domain"/>
    <property type="match status" value="1"/>
</dbReference>
<comment type="caution">
    <text evidence="7">The sequence shown here is derived from an EMBL/GenBank/DDBJ whole genome shotgun (WGS) entry which is preliminary data.</text>
</comment>
<dbReference type="RefSeq" id="WP_135348507.1">
    <property type="nucleotide sequence ID" value="NZ_SRJD01000009.1"/>
</dbReference>
<dbReference type="PROSITE" id="PS50123">
    <property type="entry name" value="CHER"/>
    <property type="match status" value="1"/>
</dbReference>
<dbReference type="PANTHER" id="PTHR24422:SF19">
    <property type="entry name" value="CHEMOTAXIS PROTEIN METHYLTRANSFERASE"/>
    <property type="match status" value="1"/>
</dbReference>
<keyword evidence="5" id="KW-0949">S-adenosyl-L-methionine</keyword>
<dbReference type="Pfam" id="PF01739">
    <property type="entry name" value="CheR"/>
    <property type="match status" value="1"/>
</dbReference>
<keyword evidence="8" id="KW-1185">Reference proteome</keyword>
<feature type="domain" description="CheR-type methyltransferase" evidence="6">
    <location>
        <begin position="1"/>
        <end position="262"/>
    </location>
</feature>
<protein>
    <recommendedName>
        <fullName evidence="2">protein-glutamate O-methyltransferase</fullName>
        <ecNumber evidence="2">2.1.1.80</ecNumber>
    </recommendedName>
</protein>
<evidence type="ECO:0000259" key="6">
    <source>
        <dbReference type="PROSITE" id="PS50123"/>
    </source>
</evidence>
<dbReference type="SUPFAM" id="SSF53335">
    <property type="entry name" value="S-adenosyl-L-methionine-dependent methyltransferases"/>
    <property type="match status" value="1"/>
</dbReference>
<organism evidence="7 8">
    <name type="scientific">Sporolactobacillus shoreae</name>
    <dbReference type="NCBI Taxonomy" id="1465501"/>
    <lineage>
        <taxon>Bacteria</taxon>
        <taxon>Bacillati</taxon>
        <taxon>Bacillota</taxon>
        <taxon>Bacilli</taxon>
        <taxon>Bacillales</taxon>
        <taxon>Sporolactobacillaceae</taxon>
        <taxon>Sporolactobacillus</taxon>
    </lineage>
</organism>
<evidence type="ECO:0000256" key="1">
    <source>
        <dbReference type="ARBA" id="ARBA00001541"/>
    </source>
</evidence>
<evidence type="ECO:0000313" key="7">
    <source>
        <dbReference type="EMBL" id="TGA98126.1"/>
    </source>
</evidence>
<evidence type="ECO:0000256" key="3">
    <source>
        <dbReference type="ARBA" id="ARBA00022603"/>
    </source>
</evidence>
<dbReference type="OrthoDB" id="9816309at2"/>
<evidence type="ECO:0000256" key="4">
    <source>
        <dbReference type="ARBA" id="ARBA00022679"/>
    </source>
</evidence>
<dbReference type="InterPro" id="IPR029063">
    <property type="entry name" value="SAM-dependent_MTases_sf"/>
</dbReference>
<dbReference type="EC" id="2.1.1.80" evidence="2"/>
<dbReference type="InterPro" id="IPR022642">
    <property type="entry name" value="CheR_C"/>
</dbReference>
<dbReference type="CDD" id="cd02440">
    <property type="entry name" value="AdoMet_MTases"/>
    <property type="match status" value="1"/>
</dbReference>
<dbReference type="PRINTS" id="PR00996">
    <property type="entry name" value="CHERMTFRASE"/>
</dbReference>
<dbReference type="SMART" id="SM00138">
    <property type="entry name" value="MeTrc"/>
    <property type="match status" value="1"/>
</dbReference>
<reference evidence="7 8" key="1">
    <citation type="journal article" date="2015" name="Int. J. Syst. Evol. Microbiol.">
        <title>Sporolactobacillus shoreae sp. nov. and Sporolactobacillus spathodeae sp. nov., two spore-forming lactic acid bacteria isolated from tree barks in Thailand.</title>
        <authorList>
            <person name="Thamacharoensuk T."/>
            <person name="Kitahara M."/>
            <person name="Ohkuma M."/>
            <person name="Thongchul N."/>
            <person name="Tanasupawat S."/>
        </authorList>
    </citation>
    <scope>NUCLEOTIDE SEQUENCE [LARGE SCALE GENOMIC DNA]</scope>
    <source>
        <strain evidence="7 8">BK92</strain>
    </source>
</reference>
<dbReference type="InterPro" id="IPR036804">
    <property type="entry name" value="CheR_N_sf"/>
</dbReference>
<evidence type="ECO:0000313" key="8">
    <source>
        <dbReference type="Proteomes" id="UP000298347"/>
    </source>
</evidence>
<evidence type="ECO:0000256" key="5">
    <source>
        <dbReference type="ARBA" id="ARBA00022691"/>
    </source>
</evidence>
<evidence type="ECO:0000256" key="2">
    <source>
        <dbReference type="ARBA" id="ARBA00012534"/>
    </source>
</evidence>